<evidence type="ECO:0000259" key="8">
    <source>
        <dbReference type="PROSITE" id="PS50156"/>
    </source>
</evidence>
<feature type="transmembrane region" description="Helical" evidence="7">
    <location>
        <begin position="231"/>
        <end position="251"/>
    </location>
</feature>
<accession>A0ABV8LRD5</accession>
<evidence type="ECO:0000256" key="2">
    <source>
        <dbReference type="ARBA" id="ARBA00010157"/>
    </source>
</evidence>
<sequence length="711" mass="74074">MKTILERWGQSAARRHWLVIVLWLVAVVGLLLGRQFFGGELADDYTVPGSSSAQGADLLTKEFPQAGGYSGQLVFQAPAGKQVSASSSAVNQAVGNAAKLPHVLTATSPFAAANSPLVSKNGQIAYATIAFDVVPGSLDHSYLDQLDAALAPARAAGLTVEYGGGAGQIDDATDDRSSEAVGLALALVLLLIMFLSLAAAVIPLVSAIVGVLVGLSILALLANLFTLPTTAPTVATLLGLGVAIDYALFMVARHREGVDARQPILQAIGRAAATSGAAVVVAGSTVVVAILGLYLSGVPFVGALGGSSAIMVVVAMCAALTLVPALLGLVKRAVRAWGRRDESAAAPDHEHGLFARWGRAVSRHPWPYAAGATLLLLVFALPLLKIEFGQVDAGANPTSQTSRRAYDLLSEGFGPGANGPITVVVAVPQGQSSSDTQSMMNSLSQSLSKTEGVASVSPANVNPANTVAVMNATPTTAPQDDATTDTVRRIRDDVLPTVAATTYLTGTAQAVDFTDRIVQRLPLIIGAVVLLALILLTMAFRSLAIGIKAAVMNLLSVAASYGVLVAVFQWGWGSSFIGLDEKVPIPAFVPMFMFAVIFGLSMDYEVFLLSRVHEAYGQTGDARRSVAIGIGATARVITTAAAVMIVVFASFVLNDQPIVKMLAVGLAFSVLIDASVVRMILVPAVMSLLGDRAWWIPRWLDRILPRISLED</sequence>
<name>A0ABV8LRD5_9ACTN</name>
<feature type="transmembrane region" description="Helical" evidence="7">
    <location>
        <begin position="521"/>
        <end position="540"/>
    </location>
</feature>
<dbReference type="Gene3D" id="1.20.1640.10">
    <property type="entry name" value="Multidrug efflux transporter AcrB transmembrane domain"/>
    <property type="match status" value="2"/>
</dbReference>
<evidence type="ECO:0000256" key="3">
    <source>
        <dbReference type="ARBA" id="ARBA00022475"/>
    </source>
</evidence>
<feature type="transmembrane region" description="Helical" evidence="7">
    <location>
        <begin position="204"/>
        <end position="225"/>
    </location>
</feature>
<comment type="similarity">
    <text evidence="2">Belongs to the resistance-nodulation-cell division (RND) (TC 2.A.6) family. MmpL subfamily.</text>
</comment>
<dbReference type="InterPro" id="IPR000731">
    <property type="entry name" value="SSD"/>
</dbReference>
<keyword evidence="10" id="KW-1185">Reference proteome</keyword>
<feature type="transmembrane region" description="Helical" evidence="7">
    <location>
        <begin position="272"/>
        <end position="295"/>
    </location>
</feature>
<feature type="transmembrane region" description="Helical" evidence="7">
    <location>
        <begin position="625"/>
        <end position="653"/>
    </location>
</feature>
<dbReference type="PROSITE" id="PS50156">
    <property type="entry name" value="SSD"/>
    <property type="match status" value="1"/>
</dbReference>
<feature type="transmembrane region" description="Helical" evidence="7">
    <location>
        <begin position="180"/>
        <end position="197"/>
    </location>
</feature>
<keyword evidence="5 7" id="KW-1133">Transmembrane helix</keyword>
<feature type="transmembrane region" description="Helical" evidence="7">
    <location>
        <begin position="665"/>
        <end position="689"/>
    </location>
</feature>
<feature type="transmembrane region" description="Helical" evidence="7">
    <location>
        <begin position="366"/>
        <end position="384"/>
    </location>
</feature>
<dbReference type="PANTHER" id="PTHR33406:SF11">
    <property type="entry name" value="MEMBRANE PROTEIN SCO6666-RELATED"/>
    <property type="match status" value="1"/>
</dbReference>
<evidence type="ECO:0000256" key="5">
    <source>
        <dbReference type="ARBA" id="ARBA00022989"/>
    </source>
</evidence>
<feature type="domain" description="SSD" evidence="8">
    <location>
        <begin position="200"/>
        <end position="329"/>
    </location>
</feature>
<evidence type="ECO:0000256" key="1">
    <source>
        <dbReference type="ARBA" id="ARBA00004651"/>
    </source>
</evidence>
<feature type="transmembrane region" description="Helical" evidence="7">
    <location>
        <begin position="584"/>
        <end position="604"/>
    </location>
</feature>
<dbReference type="SUPFAM" id="SSF82866">
    <property type="entry name" value="Multidrug efflux transporter AcrB transmembrane domain"/>
    <property type="match status" value="2"/>
</dbReference>
<evidence type="ECO:0000256" key="6">
    <source>
        <dbReference type="ARBA" id="ARBA00023136"/>
    </source>
</evidence>
<dbReference type="EMBL" id="JBHSAY010000009">
    <property type="protein sequence ID" value="MFC4132329.1"/>
    <property type="molecule type" value="Genomic_DNA"/>
</dbReference>
<keyword evidence="6 7" id="KW-0472">Membrane</keyword>
<feature type="transmembrane region" description="Helical" evidence="7">
    <location>
        <begin position="307"/>
        <end position="330"/>
    </location>
</feature>
<keyword evidence="3" id="KW-1003">Cell membrane</keyword>
<dbReference type="Pfam" id="PF03176">
    <property type="entry name" value="MMPL"/>
    <property type="match status" value="2"/>
</dbReference>
<comment type="caution">
    <text evidence="9">The sequence shown here is derived from an EMBL/GenBank/DDBJ whole genome shotgun (WGS) entry which is preliminary data.</text>
</comment>
<reference evidence="10" key="1">
    <citation type="journal article" date="2019" name="Int. J. Syst. Evol. Microbiol.">
        <title>The Global Catalogue of Microorganisms (GCM) 10K type strain sequencing project: providing services to taxonomists for standard genome sequencing and annotation.</title>
        <authorList>
            <consortium name="The Broad Institute Genomics Platform"/>
            <consortium name="The Broad Institute Genome Sequencing Center for Infectious Disease"/>
            <person name="Wu L."/>
            <person name="Ma J."/>
        </authorList>
    </citation>
    <scope>NUCLEOTIDE SEQUENCE [LARGE SCALE GENOMIC DNA]</scope>
    <source>
        <strain evidence="10">CGMCC 4.7289</strain>
    </source>
</reference>
<evidence type="ECO:0000313" key="10">
    <source>
        <dbReference type="Proteomes" id="UP001595816"/>
    </source>
</evidence>
<evidence type="ECO:0000256" key="7">
    <source>
        <dbReference type="SAM" id="Phobius"/>
    </source>
</evidence>
<proteinExistence type="inferred from homology"/>
<feature type="transmembrane region" description="Helical" evidence="7">
    <location>
        <begin position="17"/>
        <end position="37"/>
    </location>
</feature>
<keyword evidence="4 7" id="KW-0812">Transmembrane</keyword>
<dbReference type="InterPro" id="IPR050545">
    <property type="entry name" value="Mycobact_MmpL"/>
</dbReference>
<evidence type="ECO:0000256" key="4">
    <source>
        <dbReference type="ARBA" id="ARBA00022692"/>
    </source>
</evidence>
<dbReference type="InterPro" id="IPR004869">
    <property type="entry name" value="MMPL_dom"/>
</dbReference>
<dbReference type="PANTHER" id="PTHR33406">
    <property type="entry name" value="MEMBRANE PROTEIN MJ1562-RELATED"/>
    <property type="match status" value="1"/>
</dbReference>
<evidence type="ECO:0000313" key="9">
    <source>
        <dbReference type="EMBL" id="MFC4132329.1"/>
    </source>
</evidence>
<gene>
    <name evidence="9" type="ORF">ACFOZ4_17115</name>
</gene>
<feature type="transmembrane region" description="Helical" evidence="7">
    <location>
        <begin position="552"/>
        <end position="572"/>
    </location>
</feature>
<organism evidence="9 10">
    <name type="scientific">Hamadaea flava</name>
    <dbReference type="NCBI Taxonomy" id="1742688"/>
    <lineage>
        <taxon>Bacteria</taxon>
        <taxon>Bacillati</taxon>
        <taxon>Actinomycetota</taxon>
        <taxon>Actinomycetes</taxon>
        <taxon>Micromonosporales</taxon>
        <taxon>Micromonosporaceae</taxon>
        <taxon>Hamadaea</taxon>
    </lineage>
</organism>
<dbReference type="Proteomes" id="UP001595816">
    <property type="component" value="Unassembled WGS sequence"/>
</dbReference>
<comment type="subcellular location">
    <subcellularLocation>
        <location evidence="1">Cell membrane</location>
        <topology evidence="1">Multi-pass membrane protein</topology>
    </subcellularLocation>
</comment>
<protein>
    <submittedName>
        <fullName evidence="9">MMPL family transporter</fullName>
    </submittedName>
</protein>
<dbReference type="RefSeq" id="WP_253753446.1">
    <property type="nucleotide sequence ID" value="NZ_JAMZDZ010000001.1"/>
</dbReference>